<organism evidence="2 3">
    <name type="scientific">Gemmata massiliana</name>
    <dbReference type="NCBI Taxonomy" id="1210884"/>
    <lineage>
        <taxon>Bacteria</taxon>
        <taxon>Pseudomonadati</taxon>
        <taxon>Planctomycetota</taxon>
        <taxon>Planctomycetia</taxon>
        <taxon>Gemmatales</taxon>
        <taxon>Gemmataceae</taxon>
        <taxon>Gemmata</taxon>
    </lineage>
</organism>
<proteinExistence type="predicted"/>
<name>A0A6P2CS42_9BACT</name>
<dbReference type="Proteomes" id="UP000464178">
    <property type="component" value="Chromosome"/>
</dbReference>
<keyword evidence="2" id="KW-0808">Transferase</keyword>
<dbReference type="Gene3D" id="3.90.1200.10">
    <property type="match status" value="1"/>
</dbReference>
<feature type="domain" description="Aminoglycoside phosphotransferase" evidence="1">
    <location>
        <begin position="25"/>
        <end position="264"/>
    </location>
</feature>
<accession>A0A6P2CS42</accession>
<dbReference type="RefSeq" id="WP_162666685.1">
    <property type="nucleotide sequence ID" value="NZ_LR593886.1"/>
</dbReference>
<protein>
    <recommendedName>
        <fullName evidence="1">Aminoglycoside phosphotransferase domain-containing protein</fullName>
    </recommendedName>
</protein>
<dbReference type="InterPro" id="IPR002575">
    <property type="entry name" value="Aminoglycoside_PTrfase"/>
</dbReference>
<dbReference type="EMBL" id="LR593886">
    <property type="protein sequence ID" value="VTR91731.1"/>
    <property type="molecule type" value="Genomic_DNA"/>
</dbReference>
<keyword evidence="3" id="KW-1185">Reference proteome</keyword>
<keyword evidence="2" id="KW-0418">Kinase</keyword>
<evidence type="ECO:0000259" key="1">
    <source>
        <dbReference type="Pfam" id="PF01636"/>
    </source>
</evidence>
<dbReference type="KEGG" id="gms:SOIL9_59830"/>
<dbReference type="Pfam" id="PF01636">
    <property type="entry name" value="APH"/>
    <property type="match status" value="1"/>
</dbReference>
<sequence>MNQFLARPPRAVTEHFSPLAAELTWHQASEGFSGAIVWRGDDATGVPLVALKGWPPDASAERVQQIHYWMSQAARLPFVPSVFAGTHGHTAVFADGRLWDACRWVPGAPLIQPTEANIRSACEAVAHLHRCWPLASNRKPCRGVANRIDVLTAHRRQLSDWNRDTPPVEPALDPLLRRAVSVVARNTDAAITALRPWASRPLLSRPCLRDLRGEHIFFRTGMVTGVIDFGAMIIDHPAIDLARFLGDFSALRESVFSEGLNAYRACGGVLDVPDEFVQLLARTGFVCSLLGWLVRLVVRHEPTVRATAIAARLAHLLACAERITHF</sequence>
<dbReference type="AlphaFoldDB" id="A0A6P2CS42"/>
<reference evidence="2 3" key="1">
    <citation type="submission" date="2019-05" db="EMBL/GenBank/DDBJ databases">
        <authorList>
            <consortium name="Science for Life Laboratories"/>
        </authorList>
    </citation>
    <scope>NUCLEOTIDE SEQUENCE [LARGE SCALE GENOMIC DNA]</scope>
    <source>
        <strain evidence="2">Soil9</strain>
    </source>
</reference>
<evidence type="ECO:0000313" key="3">
    <source>
        <dbReference type="Proteomes" id="UP000464178"/>
    </source>
</evidence>
<dbReference type="InterPro" id="IPR011009">
    <property type="entry name" value="Kinase-like_dom_sf"/>
</dbReference>
<dbReference type="GO" id="GO:0016301">
    <property type="term" value="F:kinase activity"/>
    <property type="evidence" value="ECO:0007669"/>
    <property type="project" value="UniProtKB-KW"/>
</dbReference>
<dbReference type="SUPFAM" id="SSF56112">
    <property type="entry name" value="Protein kinase-like (PK-like)"/>
    <property type="match status" value="1"/>
</dbReference>
<evidence type="ECO:0000313" key="2">
    <source>
        <dbReference type="EMBL" id="VTR91731.1"/>
    </source>
</evidence>
<gene>
    <name evidence="2" type="ORF">SOIL9_59830</name>
</gene>